<gene>
    <name evidence="1" type="ORF">SKAU_G00094020</name>
</gene>
<dbReference type="AlphaFoldDB" id="A0A9Q1FXT7"/>
<dbReference type="EMBL" id="JAINUF010000003">
    <property type="protein sequence ID" value="KAJ8369374.1"/>
    <property type="molecule type" value="Genomic_DNA"/>
</dbReference>
<dbReference type="Proteomes" id="UP001152622">
    <property type="component" value="Chromosome 3"/>
</dbReference>
<evidence type="ECO:0000313" key="1">
    <source>
        <dbReference type="EMBL" id="KAJ8369374.1"/>
    </source>
</evidence>
<protein>
    <submittedName>
        <fullName evidence="1">Uncharacterized protein</fullName>
    </submittedName>
</protein>
<evidence type="ECO:0000313" key="2">
    <source>
        <dbReference type="Proteomes" id="UP001152622"/>
    </source>
</evidence>
<accession>A0A9Q1FXT7</accession>
<name>A0A9Q1FXT7_SYNKA</name>
<reference evidence="1" key="1">
    <citation type="journal article" date="2023" name="Science">
        <title>Genome structures resolve the early diversification of teleost fishes.</title>
        <authorList>
            <person name="Parey E."/>
            <person name="Louis A."/>
            <person name="Montfort J."/>
            <person name="Bouchez O."/>
            <person name="Roques C."/>
            <person name="Iampietro C."/>
            <person name="Lluch J."/>
            <person name="Castinel A."/>
            <person name="Donnadieu C."/>
            <person name="Desvignes T."/>
            <person name="Floi Bucao C."/>
            <person name="Jouanno E."/>
            <person name="Wen M."/>
            <person name="Mejri S."/>
            <person name="Dirks R."/>
            <person name="Jansen H."/>
            <person name="Henkel C."/>
            <person name="Chen W.J."/>
            <person name="Zahm M."/>
            <person name="Cabau C."/>
            <person name="Klopp C."/>
            <person name="Thompson A.W."/>
            <person name="Robinson-Rechavi M."/>
            <person name="Braasch I."/>
            <person name="Lecointre G."/>
            <person name="Bobe J."/>
            <person name="Postlethwait J.H."/>
            <person name="Berthelot C."/>
            <person name="Roest Crollius H."/>
            <person name="Guiguen Y."/>
        </authorList>
    </citation>
    <scope>NUCLEOTIDE SEQUENCE</scope>
    <source>
        <strain evidence="1">WJC10195</strain>
    </source>
</reference>
<comment type="caution">
    <text evidence="1">The sequence shown here is derived from an EMBL/GenBank/DDBJ whole genome shotgun (WGS) entry which is preliminary data.</text>
</comment>
<keyword evidence="2" id="KW-1185">Reference proteome</keyword>
<sequence length="146" mass="16349">MASGVALLLPNSAKVQHPTWWLSLSSLLHMVRLDPREWPHEVSLQKECLVSDKHMGLGSQMLSSRQQVVPRQVECASTRALPKAELARCPHRSVSHRRQHLPLGRACCSMPVELLTIQPKITLEAMPVQAEFLHQPVKFSELPAAL</sequence>
<proteinExistence type="predicted"/>
<organism evidence="1 2">
    <name type="scientific">Synaphobranchus kaupii</name>
    <name type="common">Kaup's arrowtooth eel</name>
    <dbReference type="NCBI Taxonomy" id="118154"/>
    <lineage>
        <taxon>Eukaryota</taxon>
        <taxon>Metazoa</taxon>
        <taxon>Chordata</taxon>
        <taxon>Craniata</taxon>
        <taxon>Vertebrata</taxon>
        <taxon>Euteleostomi</taxon>
        <taxon>Actinopterygii</taxon>
        <taxon>Neopterygii</taxon>
        <taxon>Teleostei</taxon>
        <taxon>Anguilliformes</taxon>
        <taxon>Synaphobranchidae</taxon>
        <taxon>Synaphobranchus</taxon>
    </lineage>
</organism>